<evidence type="ECO:0000256" key="1">
    <source>
        <dbReference type="ARBA" id="ARBA00023015"/>
    </source>
</evidence>
<dbReference type="PANTHER" id="PTHR44688:SF16">
    <property type="entry name" value="DNA-BINDING TRANSCRIPTIONAL ACTIVATOR DEVR_DOSR"/>
    <property type="match status" value="1"/>
</dbReference>
<evidence type="ECO:0000313" key="5">
    <source>
        <dbReference type="EMBL" id="PAD75302.1"/>
    </source>
</evidence>
<dbReference type="Gene3D" id="1.25.40.10">
    <property type="entry name" value="Tetratricopeptide repeat domain"/>
    <property type="match status" value="1"/>
</dbReference>
<dbReference type="SMART" id="SM00421">
    <property type="entry name" value="HTH_LUXR"/>
    <property type="match status" value="1"/>
</dbReference>
<dbReference type="InterPro" id="IPR059106">
    <property type="entry name" value="WHD_MalT"/>
</dbReference>
<dbReference type="RefSeq" id="WP_095266139.1">
    <property type="nucleotide sequence ID" value="NZ_NPBY01000046.1"/>
</dbReference>
<dbReference type="PROSITE" id="PS50043">
    <property type="entry name" value="HTH_LUXR_2"/>
    <property type="match status" value="1"/>
</dbReference>
<dbReference type="GO" id="GO:0006355">
    <property type="term" value="P:regulation of DNA-templated transcription"/>
    <property type="evidence" value="ECO:0007669"/>
    <property type="project" value="InterPro"/>
</dbReference>
<comment type="caution">
    <text evidence="5">The sequence shown here is derived from an EMBL/GenBank/DDBJ whole genome shotgun (WGS) entry which is preliminary data.</text>
</comment>
<dbReference type="InterPro" id="IPR036388">
    <property type="entry name" value="WH-like_DNA-bd_sf"/>
</dbReference>
<dbReference type="Proteomes" id="UP000215596">
    <property type="component" value="Unassembled WGS sequence"/>
</dbReference>
<dbReference type="SUPFAM" id="SSF46894">
    <property type="entry name" value="C-terminal effector domain of the bipartite response regulators"/>
    <property type="match status" value="1"/>
</dbReference>
<organism evidence="5 6">
    <name type="scientific">Paenibacillus campinasensis</name>
    <dbReference type="NCBI Taxonomy" id="66347"/>
    <lineage>
        <taxon>Bacteria</taxon>
        <taxon>Bacillati</taxon>
        <taxon>Bacillota</taxon>
        <taxon>Bacilli</taxon>
        <taxon>Bacillales</taxon>
        <taxon>Paenibacillaceae</taxon>
        <taxon>Paenibacillus</taxon>
    </lineage>
</organism>
<evidence type="ECO:0000256" key="3">
    <source>
        <dbReference type="ARBA" id="ARBA00023163"/>
    </source>
</evidence>
<dbReference type="Gene3D" id="3.40.50.300">
    <property type="entry name" value="P-loop containing nucleotide triphosphate hydrolases"/>
    <property type="match status" value="1"/>
</dbReference>
<evidence type="ECO:0000259" key="4">
    <source>
        <dbReference type="PROSITE" id="PS50043"/>
    </source>
</evidence>
<dbReference type="PANTHER" id="PTHR44688">
    <property type="entry name" value="DNA-BINDING TRANSCRIPTIONAL ACTIVATOR DEVR_DOSR"/>
    <property type="match status" value="1"/>
</dbReference>
<dbReference type="SUPFAM" id="SSF48452">
    <property type="entry name" value="TPR-like"/>
    <property type="match status" value="1"/>
</dbReference>
<proteinExistence type="predicted"/>
<dbReference type="CDD" id="cd06170">
    <property type="entry name" value="LuxR_C_like"/>
    <property type="match status" value="1"/>
</dbReference>
<dbReference type="Pfam" id="PF00196">
    <property type="entry name" value="GerE"/>
    <property type="match status" value="1"/>
</dbReference>
<keyword evidence="2" id="KW-0238">DNA-binding</keyword>
<dbReference type="PROSITE" id="PS00622">
    <property type="entry name" value="HTH_LUXR_1"/>
    <property type="match status" value="1"/>
</dbReference>
<dbReference type="InterPro" id="IPR041617">
    <property type="entry name" value="TPR_MalT"/>
</dbReference>
<dbReference type="Pfam" id="PF25873">
    <property type="entry name" value="WHD_MalT"/>
    <property type="match status" value="1"/>
</dbReference>
<dbReference type="EMBL" id="NPBY01000046">
    <property type="protein sequence ID" value="PAD75302.1"/>
    <property type="molecule type" value="Genomic_DNA"/>
</dbReference>
<dbReference type="OrthoDB" id="1137593at2"/>
<dbReference type="InterPro" id="IPR011990">
    <property type="entry name" value="TPR-like_helical_dom_sf"/>
</dbReference>
<dbReference type="AlphaFoldDB" id="A0A268EQA2"/>
<evidence type="ECO:0000256" key="2">
    <source>
        <dbReference type="ARBA" id="ARBA00023125"/>
    </source>
</evidence>
<dbReference type="InterPro" id="IPR027417">
    <property type="entry name" value="P-loop_NTPase"/>
</dbReference>
<name>A0A268EQA2_9BACL</name>
<keyword evidence="3" id="KW-0804">Transcription</keyword>
<gene>
    <name evidence="5" type="ORF">CHH67_15650</name>
</gene>
<dbReference type="GO" id="GO:0003677">
    <property type="term" value="F:DNA binding"/>
    <property type="evidence" value="ECO:0007669"/>
    <property type="project" value="UniProtKB-KW"/>
</dbReference>
<reference evidence="5 6" key="1">
    <citation type="submission" date="2017-07" db="EMBL/GenBank/DDBJ databases">
        <title>Isolation and whole genome analysis of endospore-forming bacteria from heroin.</title>
        <authorList>
            <person name="Kalinowski J."/>
            <person name="Ahrens B."/>
            <person name="Al-Dilaimi A."/>
            <person name="Winkler A."/>
            <person name="Wibberg D."/>
            <person name="Schleenbecker U."/>
            <person name="Ruckert C."/>
            <person name="Wolfel R."/>
            <person name="Grass G."/>
        </authorList>
    </citation>
    <scope>NUCLEOTIDE SEQUENCE [LARGE SCALE GENOMIC DNA]</scope>
    <source>
        <strain evidence="5 6">7537-G1</strain>
    </source>
</reference>
<accession>A0A268EQA2</accession>
<dbReference type="InterPro" id="IPR000792">
    <property type="entry name" value="Tscrpt_reg_LuxR_C"/>
</dbReference>
<dbReference type="Pfam" id="PF17874">
    <property type="entry name" value="TPR_MalT"/>
    <property type="match status" value="1"/>
</dbReference>
<protein>
    <recommendedName>
        <fullName evidence="4">HTH luxR-type domain-containing protein</fullName>
    </recommendedName>
</protein>
<dbReference type="PRINTS" id="PR00038">
    <property type="entry name" value="HTHLUXR"/>
</dbReference>
<dbReference type="Gene3D" id="1.10.10.10">
    <property type="entry name" value="Winged helix-like DNA-binding domain superfamily/Winged helix DNA-binding domain"/>
    <property type="match status" value="1"/>
</dbReference>
<sequence>MRVTTGIMKYKLEIPVPRKHWINRSQLYSSLGGVATQGITLIVAPAGSGKTTAMTQIVHGSKQRISWVSLDEHDNDLHRFWRYLVHTLQPHLSAGASDRLLSMLAEFSEHSVRPFLDQCLNELYEVAGPISVALDDYHLITRNEIHDSLNYWLDHLPSRIQVVIASRTEPPLKGLQTWHISGKMQRIGAHQLAFTPDHAEELCVSVLGRALPREWVISLVERTEGWAAGLQLVLITLLQRPSEQWTEWIRSQDMGKYIDNYLFREVWSGLDESTRIFVLETSVLKRFNAPLCEAVTGITDSEEKISDLQSRDLFLLPAGGDYYRYHHLAGDFYEAMLRNQSPERWNILKRKACHAYARIGWYEEAVDLAFEAEAYDLATGLLDQHLHELVMRGEFRLIQEWFDRFPESFTLPGKLRLICAFVRTFTGKFDDARDMMAAMEAELDHSSSNEEQLENVSGLFFVKANHAFHSGQFQDWFRFADSIQQRLPQDPVFFEFNYNHNQPFVRYTTFGLKGALTDTTSALGWQITSILEQNGWGDSLMCQYVLQALAEGYYEWNELDQCKELLDRITAGSRYLNIAGLFVPVRLTMARLSLVRGDRAGARATIEQTLDRLEGASKGVWCQPLWTALADMDIQEGAVDRAEARMKDMNISPDQRVHLGSVQETLTLVRLLIAQRRIDESRSLLTRLLLQAEESGMVNIAVSIMVLQACADVAQGKKQDAFERIYHALARVQPFRYIRTFADEGVWLLELLEEMLAASAFDDQPELKTYARTLAAVLDAESAAVNSGPNPTVTGHSLTPQETEVVKLLHLGYTNQDIADELGLTLGTVKVYLNRIYSKLGVRSRTQAVLATTPAPPVSSITQK</sequence>
<evidence type="ECO:0000313" key="6">
    <source>
        <dbReference type="Proteomes" id="UP000215596"/>
    </source>
</evidence>
<dbReference type="InterPro" id="IPR016032">
    <property type="entry name" value="Sig_transdc_resp-reg_C-effctor"/>
</dbReference>
<keyword evidence="1" id="KW-0805">Transcription regulation</keyword>
<feature type="domain" description="HTH luxR-type" evidence="4">
    <location>
        <begin position="791"/>
        <end position="855"/>
    </location>
</feature>
<dbReference type="SUPFAM" id="SSF52540">
    <property type="entry name" value="P-loop containing nucleoside triphosphate hydrolases"/>
    <property type="match status" value="1"/>
</dbReference>